<dbReference type="PANTHER" id="PTHR30514">
    <property type="entry name" value="GLUCOKINASE"/>
    <property type="match status" value="1"/>
</dbReference>
<dbReference type="InterPro" id="IPR001347">
    <property type="entry name" value="SIS_dom"/>
</dbReference>
<dbReference type="STRING" id="1219383.SAMN05421733_10689"/>
<dbReference type="SUPFAM" id="SSF46689">
    <property type="entry name" value="Homeodomain-like"/>
    <property type="match status" value="1"/>
</dbReference>
<evidence type="ECO:0000259" key="4">
    <source>
        <dbReference type="PROSITE" id="PS51071"/>
    </source>
</evidence>
<dbReference type="AlphaFoldDB" id="A0A1G6HKB2"/>
<dbReference type="InterPro" id="IPR009057">
    <property type="entry name" value="Homeodomain-like_sf"/>
</dbReference>
<dbReference type="OrthoDB" id="9814005at2"/>
<keyword evidence="6" id="KW-1185">Reference proteome</keyword>
<dbReference type="CDD" id="cd05013">
    <property type="entry name" value="SIS_RpiR"/>
    <property type="match status" value="1"/>
</dbReference>
<evidence type="ECO:0000256" key="1">
    <source>
        <dbReference type="ARBA" id="ARBA00023015"/>
    </source>
</evidence>
<dbReference type="InterPro" id="IPR035472">
    <property type="entry name" value="RpiR-like_SIS"/>
</dbReference>
<dbReference type="Gene3D" id="3.40.50.10490">
    <property type="entry name" value="Glucose-6-phosphate isomerase like protein, domain 1"/>
    <property type="match status" value="1"/>
</dbReference>
<evidence type="ECO:0000313" key="6">
    <source>
        <dbReference type="Proteomes" id="UP000242501"/>
    </source>
</evidence>
<reference evidence="6" key="1">
    <citation type="submission" date="2016-09" db="EMBL/GenBank/DDBJ databases">
        <authorList>
            <person name="Varghese N."/>
            <person name="Submissions S."/>
        </authorList>
    </citation>
    <scope>NUCLEOTIDE SEQUENCE [LARGE SCALE GENOMIC DNA]</scope>
    <source>
        <strain evidence="6">ANC 4422</strain>
    </source>
</reference>
<protein>
    <submittedName>
        <fullName evidence="5">Transcriptional regulator, RpiR family</fullName>
    </submittedName>
</protein>
<keyword evidence="1" id="KW-0805">Transcription regulation</keyword>
<dbReference type="InterPro" id="IPR047640">
    <property type="entry name" value="RpiR-like"/>
</dbReference>
<dbReference type="InterPro" id="IPR036388">
    <property type="entry name" value="WH-like_DNA-bd_sf"/>
</dbReference>
<accession>A0A1G6HKB2</accession>
<feature type="domain" description="HTH rpiR-type" evidence="4">
    <location>
        <begin position="1"/>
        <end position="77"/>
    </location>
</feature>
<dbReference type="SUPFAM" id="SSF53697">
    <property type="entry name" value="SIS domain"/>
    <property type="match status" value="1"/>
</dbReference>
<evidence type="ECO:0000256" key="2">
    <source>
        <dbReference type="ARBA" id="ARBA00023125"/>
    </source>
</evidence>
<dbReference type="Gene3D" id="1.10.10.10">
    <property type="entry name" value="Winged helix-like DNA-binding domain superfamily/Winged helix DNA-binding domain"/>
    <property type="match status" value="1"/>
</dbReference>
<name>A0A1G6HKB2_9GAMM</name>
<evidence type="ECO:0000313" key="5">
    <source>
        <dbReference type="EMBL" id="SDB94538.1"/>
    </source>
</evidence>
<dbReference type="RefSeq" id="WP_092748189.1">
    <property type="nucleotide sequence ID" value="NZ_FMYL01000006.1"/>
</dbReference>
<dbReference type="Pfam" id="PF01380">
    <property type="entry name" value="SIS"/>
    <property type="match status" value="1"/>
</dbReference>
<keyword evidence="2" id="KW-0238">DNA-binding</keyword>
<dbReference type="Pfam" id="PF01418">
    <property type="entry name" value="HTH_6"/>
    <property type="match status" value="1"/>
</dbReference>
<dbReference type="PROSITE" id="PS51071">
    <property type="entry name" value="HTH_RPIR"/>
    <property type="match status" value="1"/>
</dbReference>
<dbReference type="Proteomes" id="UP000242501">
    <property type="component" value="Unassembled WGS sequence"/>
</dbReference>
<dbReference type="PANTHER" id="PTHR30514:SF18">
    <property type="entry name" value="RPIR-FAMILY TRANSCRIPTIONAL REGULATOR"/>
    <property type="match status" value="1"/>
</dbReference>
<gene>
    <name evidence="5" type="ORF">SAMN05421733_10689</name>
</gene>
<organism evidence="5 6">
    <name type="scientific">Acinetobacter boissieri</name>
    <dbReference type="NCBI Taxonomy" id="1219383"/>
    <lineage>
        <taxon>Bacteria</taxon>
        <taxon>Pseudomonadati</taxon>
        <taxon>Pseudomonadota</taxon>
        <taxon>Gammaproteobacteria</taxon>
        <taxon>Moraxellales</taxon>
        <taxon>Moraxellaceae</taxon>
        <taxon>Acinetobacter</taxon>
    </lineage>
</organism>
<dbReference type="GO" id="GO:0003700">
    <property type="term" value="F:DNA-binding transcription factor activity"/>
    <property type="evidence" value="ECO:0007669"/>
    <property type="project" value="InterPro"/>
</dbReference>
<dbReference type="GO" id="GO:1901135">
    <property type="term" value="P:carbohydrate derivative metabolic process"/>
    <property type="evidence" value="ECO:0007669"/>
    <property type="project" value="InterPro"/>
</dbReference>
<dbReference type="InterPro" id="IPR000281">
    <property type="entry name" value="HTH_RpiR"/>
</dbReference>
<dbReference type="GO" id="GO:0097367">
    <property type="term" value="F:carbohydrate derivative binding"/>
    <property type="evidence" value="ECO:0007669"/>
    <property type="project" value="InterPro"/>
</dbReference>
<dbReference type="GO" id="GO:0003677">
    <property type="term" value="F:DNA binding"/>
    <property type="evidence" value="ECO:0007669"/>
    <property type="project" value="UniProtKB-KW"/>
</dbReference>
<sequence>MNPRQKILDHFSELSPELKRSAQFILDNEQELIVLSMRGFAQKAQVKPATLLRLAKFLGYEGWNSLKDEFIILNGLRDHSYTSKAQKIVNDSNHNLYDLFFESQMNNLVTTHQRNKDSFQQFVNLVDTTGHIYICGFRASFPIAWSLFYVYKLFNKNIILIDGLASNLEMYMRDFSKEDTVIVVGFAPYSREITLVADHAQKAKSKVFAITDHITSPLVTHAISTLWFSIESPSFFPSISSGISISEALLAALLSKSGQNAVEKVKISEDFIIQSGAYFNEK</sequence>
<proteinExistence type="predicted"/>
<keyword evidence="3" id="KW-0804">Transcription</keyword>
<dbReference type="EMBL" id="FMYL01000006">
    <property type="protein sequence ID" value="SDB94538.1"/>
    <property type="molecule type" value="Genomic_DNA"/>
</dbReference>
<dbReference type="InterPro" id="IPR046348">
    <property type="entry name" value="SIS_dom_sf"/>
</dbReference>
<evidence type="ECO:0000256" key="3">
    <source>
        <dbReference type="ARBA" id="ARBA00023163"/>
    </source>
</evidence>